<dbReference type="SUPFAM" id="SSF55008">
    <property type="entry name" value="HMA, heavy metal-associated domain"/>
    <property type="match status" value="1"/>
</dbReference>
<dbReference type="InterPro" id="IPR017969">
    <property type="entry name" value="Heavy-metal-associated_CS"/>
</dbReference>
<dbReference type="AlphaFoldDB" id="A0A126PXE3"/>
<evidence type="ECO:0000256" key="8">
    <source>
        <dbReference type="ARBA" id="ARBA00022914"/>
    </source>
</evidence>
<dbReference type="Pfam" id="PF00403">
    <property type="entry name" value="HMA"/>
    <property type="match status" value="1"/>
</dbReference>
<evidence type="ECO:0000256" key="2">
    <source>
        <dbReference type="ARBA" id="ARBA00005938"/>
    </source>
</evidence>
<dbReference type="GO" id="GO:0045340">
    <property type="term" value="F:mercury ion binding"/>
    <property type="evidence" value="ECO:0007669"/>
    <property type="project" value="UniProtKB-UniRule"/>
</dbReference>
<keyword evidence="5 10" id="KW-0479">Metal-binding</keyword>
<evidence type="ECO:0000256" key="3">
    <source>
        <dbReference type="ARBA" id="ARBA00011245"/>
    </source>
</evidence>
<dbReference type="InterPro" id="IPR036163">
    <property type="entry name" value="HMA_dom_sf"/>
</dbReference>
<organism evidence="13 14">
    <name type="scientific">Alteromonas macleodii</name>
    <name type="common">Pseudoalteromonas macleodii</name>
    <dbReference type="NCBI Taxonomy" id="28108"/>
    <lineage>
        <taxon>Bacteria</taxon>
        <taxon>Pseudomonadati</taxon>
        <taxon>Pseudomonadota</taxon>
        <taxon>Gammaproteobacteria</taxon>
        <taxon>Alteromonadales</taxon>
        <taxon>Alteromonadaceae</taxon>
        <taxon>Alteromonas/Salinimonas group</taxon>
        <taxon>Alteromonas</taxon>
    </lineage>
</organism>
<dbReference type="GeneID" id="84622502"/>
<keyword evidence="8 10" id="KW-0476">Mercury</keyword>
<evidence type="ECO:0000256" key="9">
    <source>
        <dbReference type="ARBA" id="ARBA00045344"/>
    </source>
</evidence>
<evidence type="ECO:0000313" key="14">
    <source>
        <dbReference type="Proteomes" id="UP000063991"/>
    </source>
</evidence>
<dbReference type="PROSITE" id="PS50846">
    <property type="entry name" value="HMA_2"/>
    <property type="match status" value="1"/>
</dbReference>
<evidence type="ECO:0000313" key="13">
    <source>
        <dbReference type="EMBL" id="AMJ97694.1"/>
    </source>
</evidence>
<dbReference type="Gene3D" id="3.30.70.100">
    <property type="match status" value="1"/>
</dbReference>
<dbReference type="InterPro" id="IPR011795">
    <property type="entry name" value="MerP"/>
</dbReference>
<dbReference type="GO" id="GO:0042597">
    <property type="term" value="C:periplasmic space"/>
    <property type="evidence" value="ECO:0007669"/>
    <property type="project" value="UniProtKB-SubCell"/>
</dbReference>
<accession>A0A126PXE3</accession>
<sequence length="94" mass="10037">MKKLLLTALLSLSSFGAFAEVKTVTLEVPTMNCATCPITVKKSLENVDGVENAKVTYKPKLAVVSFDDTKTNINALIAATTNAGYPSNLKSENK</sequence>
<comment type="similarity">
    <text evidence="2">Belongs to the MerP family.</text>
</comment>
<dbReference type="PROSITE" id="PS01047">
    <property type="entry name" value="HMA_1"/>
    <property type="match status" value="1"/>
</dbReference>
<dbReference type="CDD" id="cd00371">
    <property type="entry name" value="HMA"/>
    <property type="match status" value="1"/>
</dbReference>
<evidence type="ECO:0000259" key="12">
    <source>
        <dbReference type="PROSITE" id="PS50846"/>
    </source>
</evidence>
<keyword evidence="7 10" id="KW-0574">Periplasm</keyword>
<evidence type="ECO:0000256" key="10">
    <source>
        <dbReference type="RuleBase" id="RU361212"/>
    </source>
</evidence>
<dbReference type="Proteomes" id="UP000063991">
    <property type="component" value="Chromosome"/>
</dbReference>
<dbReference type="InterPro" id="IPR001802">
    <property type="entry name" value="MerP/CopZ"/>
</dbReference>
<evidence type="ECO:0000256" key="4">
    <source>
        <dbReference type="ARBA" id="ARBA00022466"/>
    </source>
</evidence>
<comment type="subcellular location">
    <subcellularLocation>
        <location evidence="1 10">Periplasm</location>
    </subcellularLocation>
</comment>
<gene>
    <name evidence="10" type="primary">merP</name>
    <name evidence="13" type="ORF">AVL55_05670</name>
</gene>
<dbReference type="OrthoDB" id="7205933at2"/>
<evidence type="ECO:0000256" key="11">
    <source>
        <dbReference type="SAM" id="SignalP"/>
    </source>
</evidence>
<comment type="function">
    <text evidence="9 10">Involved in mercury resistance. Acts as a mercury scavenger that specifically binds to a mercuric ion in the periplasm and probably passes it to the cytoplasmic mercuric reductase MerA via the mercuric transport protein MerT.</text>
</comment>
<protein>
    <recommendedName>
        <fullName evidence="10">Periplasmic mercury ion-binding protein</fullName>
    </recommendedName>
</protein>
<comment type="subunit">
    <text evidence="3">Monomer.</text>
</comment>
<evidence type="ECO:0000256" key="7">
    <source>
        <dbReference type="ARBA" id="ARBA00022764"/>
    </source>
</evidence>
<keyword evidence="4 10" id="KW-0475">Mercuric resistance</keyword>
<dbReference type="EMBL" id="CP014323">
    <property type="protein sequence ID" value="AMJ97694.1"/>
    <property type="molecule type" value="Genomic_DNA"/>
</dbReference>
<evidence type="ECO:0000256" key="1">
    <source>
        <dbReference type="ARBA" id="ARBA00004418"/>
    </source>
</evidence>
<dbReference type="RefSeq" id="WP_008110847.1">
    <property type="nucleotide sequence ID" value="NZ_CP014323.1"/>
</dbReference>
<name>A0A126PXE3_ALTMA</name>
<dbReference type="NCBIfam" id="TIGR02052">
    <property type="entry name" value="MerP"/>
    <property type="match status" value="1"/>
</dbReference>
<proteinExistence type="inferred from homology"/>
<dbReference type="GO" id="GO:0015097">
    <property type="term" value="F:mercury ion transmembrane transporter activity"/>
    <property type="evidence" value="ECO:0007669"/>
    <property type="project" value="UniProtKB-UniRule"/>
</dbReference>
<evidence type="ECO:0000256" key="5">
    <source>
        <dbReference type="ARBA" id="ARBA00022723"/>
    </source>
</evidence>
<feature type="chain" id="PRO_5007272373" description="Periplasmic mercury ion-binding protein" evidence="11">
    <location>
        <begin position="20"/>
        <end position="94"/>
    </location>
</feature>
<reference evidence="13 14" key="1">
    <citation type="submission" date="2015-12" db="EMBL/GenBank/DDBJ databases">
        <authorList>
            <person name="Shamseldin A."/>
            <person name="Moawad H."/>
            <person name="Abd El-Rahim W.M."/>
            <person name="Sadowsky M.J."/>
        </authorList>
    </citation>
    <scope>NUCLEOTIDE SEQUENCE [LARGE SCALE GENOMIC DNA]</scope>
    <source>
        <strain evidence="13 14">D7</strain>
    </source>
</reference>
<dbReference type="InterPro" id="IPR006121">
    <property type="entry name" value="HMA_dom"/>
</dbReference>
<feature type="signal peptide" evidence="11">
    <location>
        <begin position="1"/>
        <end position="19"/>
    </location>
</feature>
<dbReference type="PRINTS" id="PR00946">
    <property type="entry name" value="HGSCAVENGER"/>
</dbReference>
<keyword evidence="6 11" id="KW-0732">Signal</keyword>
<evidence type="ECO:0000256" key="6">
    <source>
        <dbReference type="ARBA" id="ARBA00022729"/>
    </source>
</evidence>
<feature type="domain" description="HMA" evidence="12">
    <location>
        <begin position="22"/>
        <end position="88"/>
    </location>
</feature>